<evidence type="ECO:0000313" key="1">
    <source>
        <dbReference type="EMBL" id="MBS0022897.1"/>
    </source>
</evidence>
<dbReference type="EMBL" id="JAGTUK010000001">
    <property type="protein sequence ID" value="MBS0022897.1"/>
    <property type="molecule type" value="Genomic_DNA"/>
</dbReference>
<sequence length="101" mass="11063">MRAVAHTSFHTPAATDSVLDAVRRIAERQRRAEWRILDDRRVVFTTRGTAFSGPRTVHVAAAALPTGSDVRIALEEPAGGHARRVRGAADRLSARLQLALR</sequence>
<accession>A0ABS5IIW0</accession>
<keyword evidence="2" id="KW-1185">Reference proteome</keyword>
<dbReference type="RefSeq" id="WP_211540734.1">
    <property type="nucleotide sequence ID" value="NZ_CBDREF010000002.1"/>
</dbReference>
<gene>
    <name evidence="1" type="ORF">KE274_02105</name>
</gene>
<organism evidence="1 2">
    <name type="scientific">Microbacterium paraoxydans</name>
    <dbReference type="NCBI Taxonomy" id="199592"/>
    <lineage>
        <taxon>Bacteria</taxon>
        <taxon>Bacillati</taxon>
        <taxon>Actinomycetota</taxon>
        <taxon>Actinomycetes</taxon>
        <taxon>Micrococcales</taxon>
        <taxon>Microbacteriaceae</taxon>
        <taxon>Microbacterium</taxon>
    </lineage>
</organism>
<evidence type="ECO:0000313" key="2">
    <source>
        <dbReference type="Proteomes" id="UP000678243"/>
    </source>
</evidence>
<reference evidence="1 2" key="1">
    <citation type="submission" date="2021-04" db="EMBL/GenBank/DDBJ databases">
        <title>Whole genome analysis of root endophytic bacterium Microbacterium paraoxydans ku-mp colonizing RP-bio226 rice variety.</title>
        <authorList>
            <person name="Ulaganathan K."/>
            <person name="Latha B."/>
        </authorList>
    </citation>
    <scope>NUCLEOTIDE SEQUENCE [LARGE SCALE GENOMIC DNA]</scope>
    <source>
        <strain evidence="2">ku-mp</strain>
    </source>
</reference>
<protein>
    <submittedName>
        <fullName evidence="1">Uncharacterized protein</fullName>
    </submittedName>
</protein>
<name>A0ABS5IIW0_9MICO</name>
<comment type="caution">
    <text evidence="1">The sequence shown here is derived from an EMBL/GenBank/DDBJ whole genome shotgun (WGS) entry which is preliminary data.</text>
</comment>
<dbReference type="Proteomes" id="UP000678243">
    <property type="component" value="Unassembled WGS sequence"/>
</dbReference>
<proteinExistence type="predicted"/>